<evidence type="ECO:0000256" key="4">
    <source>
        <dbReference type="ARBA" id="ARBA00023014"/>
    </source>
</evidence>
<dbReference type="EMBL" id="CP036164">
    <property type="protein sequence ID" value="QBF45852.1"/>
    <property type="molecule type" value="Genomic_DNA"/>
</dbReference>
<dbReference type="PROSITE" id="PS51257">
    <property type="entry name" value="PROKAR_LIPOPROTEIN"/>
    <property type="match status" value="1"/>
</dbReference>
<sequence length="124" mass="12376">MTTTRRTAICLTAACVGGVGALGACSSQEETTGARIATSDVPEGGGVIRDGVVITQPRPGEFKAFDARCPHQGCAVDRVTTEAIACPCHGSQFALADGAVTNGPATTGLTPRTATVDGADVVVS</sequence>
<keyword evidence="6" id="KW-0732">Signal</keyword>
<dbReference type="KEGG" id="jli:EXU32_06030"/>
<gene>
    <name evidence="8" type="ORF">EXU32_06030</name>
</gene>
<organism evidence="8 9">
    <name type="scientific">Janibacter limosus</name>
    <dbReference type="NCBI Taxonomy" id="53458"/>
    <lineage>
        <taxon>Bacteria</taxon>
        <taxon>Bacillati</taxon>
        <taxon>Actinomycetota</taxon>
        <taxon>Actinomycetes</taxon>
        <taxon>Micrococcales</taxon>
        <taxon>Intrasporangiaceae</taxon>
        <taxon>Janibacter</taxon>
    </lineage>
</organism>
<dbReference type="GO" id="GO:0051537">
    <property type="term" value="F:2 iron, 2 sulfur cluster binding"/>
    <property type="evidence" value="ECO:0007669"/>
    <property type="project" value="UniProtKB-KW"/>
</dbReference>
<evidence type="ECO:0000313" key="9">
    <source>
        <dbReference type="Proteomes" id="UP000290408"/>
    </source>
</evidence>
<dbReference type="InterPro" id="IPR017941">
    <property type="entry name" value="Rieske_2Fe-2S"/>
</dbReference>
<keyword evidence="2" id="KW-0479">Metal-binding</keyword>
<dbReference type="Gene3D" id="2.102.10.10">
    <property type="entry name" value="Rieske [2Fe-2S] iron-sulphur domain"/>
    <property type="match status" value="1"/>
</dbReference>
<dbReference type="PRINTS" id="PR00162">
    <property type="entry name" value="RIESKE"/>
</dbReference>
<protein>
    <submittedName>
        <fullName evidence="8">Rieske (2Fe-2S) protein</fullName>
    </submittedName>
</protein>
<dbReference type="InterPro" id="IPR005805">
    <property type="entry name" value="Rieske_Fe-S_prot_C"/>
</dbReference>
<evidence type="ECO:0000256" key="3">
    <source>
        <dbReference type="ARBA" id="ARBA00023004"/>
    </source>
</evidence>
<dbReference type="GO" id="GO:0016020">
    <property type="term" value="C:membrane"/>
    <property type="evidence" value="ECO:0007669"/>
    <property type="project" value="InterPro"/>
</dbReference>
<keyword evidence="4" id="KW-0411">Iron-sulfur</keyword>
<accession>A0A4P6MSZ4</accession>
<evidence type="ECO:0000256" key="2">
    <source>
        <dbReference type="ARBA" id="ARBA00022723"/>
    </source>
</evidence>
<dbReference type="CDD" id="cd03467">
    <property type="entry name" value="Rieske"/>
    <property type="match status" value="1"/>
</dbReference>
<reference evidence="8 9" key="1">
    <citation type="submission" date="2019-02" db="EMBL/GenBank/DDBJ databases">
        <title>Genomic data mining of an Antarctic deep-sea actinobacterium, Janibacterlimosus P3-3-X1.</title>
        <authorList>
            <person name="Liao L."/>
            <person name="Chen B."/>
        </authorList>
    </citation>
    <scope>NUCLEOTIDE SEQUENCE [LARGE SCALE GENOMIC DNA]</scope>
    <source>
        <strain evidence="8 9">P3-3-X1</strain>
    </source>
</reference>
<feature type="chain" id="PRO_5039366838" evidence="6">
    <location>
        <begin position="22"/>
        <end position="124"/>
    </location>
</feature>
<dbReference type="GO" id="GO:0004497">
    <property type="term" value="F:monooxygenase activity"/>
    <property type="evidence" value="ECO:0007669"/>
    <property type="project" value="UniProtKB-ARBA"/>
</dbReference>
<dbReference type="GO" id="GO:0046872">
    <property type="term" value="F:metal ion binding"/>
    <property type="evidence" value="ECO:0007669"/>
    <property type="project" value="UniProtKB-KW"/>
</dbReference>
<evidence type="ECO:0000256" key="5">
    <source>
        <dbReference type="ARBA" id="ARBA00023157"/>
    </source>
</evidence>
<evidence type="ECO:0000313" key="8">
    <source>
        <dbReference type="EMBL" id="QBF45852.1"/>
    </source>
</evidence>
<evidence type="ECO:0000259" key="7">
    <source>
        <dbReference type="PROSITE" id="PS51296"/>
    </source>
</evidence>
<keyword evidence="5" id="KW-1015">Disulfide bond</keyword>
<dbReference type="RefSeq" id="WP_130629082.1">
    <property type="nucleotide sequence ID" value="NZ_CP036164.1"/>
</dbReference>
<proteinExistence type="predicted"/>
<dbReference type="AlphaFoldDB" id="A0A4P6MSZ4"/>
<keyword evidence="3" id="KW-0408">Iron</keyword>
<dbReference type="Proteomes" id="UP000290408">
    <property type="component" value="Chromosome"/>
</dbReference>
<dbReference type="InterPro" id="IPR036922">
    <property type="entry name" value="Rieske_2Fe-2S_sf"/>
</dbReference>
<evidence type="ECO:0000256" key="6">
    <source>
        <dbReference type="SAM" id="SignalP"/>
    </source>
</evidence>
<dbReference type="SUPFAM" id="SSF50022">
    <property type="entry name" value="ISP domain"/>
    <property type="match status" value="1"/>
</dbReference>
<dbReference type="GO" id="GO:0016705">
    <property type="term" value="F:oxidoreductase activity, acting on paired donors, with incorporation or reduction of molecular oxygen"/>
    <property type="evidence" value="ECO:0007669"/>
    <property type="project" value="UniProtKB-ARBA"/>
</dbReference>
<dbReference type="OrthoDB" id="25106at2"/>
<dbReference type="PROSITE" id="PS51296">
    <property type="entry name" value="RIESKE"/>
    <property type="match status" value="1"/>
</dbReference>
<name>A0A4P6MSZ4_9MICO</name>
<keyword evidence="9" id="KW-1185">Reference proteome</keyword>
<keyword evidence="1" id="KW-0001">2Fe-2S</keyword>
<evidence type="ECO:0000256" key="1">
    <source>
        <dbReference type="ARBA" id="ARBA00022714"/>
    </source>
</evidence>
<dbReference type="Pfam" id="PF00355">
    <property type="entry name" value="Rieske"/>
    <property type="match status" value="1"/>
</dbReference>
<feature type="signal peptide" evidence="6">
    <location>
        <begin position="1"/>
        <end position="21"/>
    </location>
</feature>
<feature type="domain" description="Rieske" evidence="7">
    <location>
        <begin position="33"/>
        <end position="123"/>
    </location>
</feature>